<sequence length="103" mass="10664">MSRIIFLVGFGGNNTAAVAASPANASGSNGPGPAPSRSNSFKAASNSDTAAGGNNGFNQRSPDLPQNLQLQDDIVVLDIAHDFTENGFLNSDFDDNMGYGWKA</sequence>
<gene>
    <name evidence="2" type="ORF">CMV_007773</name>
</gene>
<dbReference type="OrthoDB" id="1751011at2759"/>
<dbReference type="AlphaFoldDB" id="A0A8J4RDJ3"/>
<organism evidence="2 3">
    <name type="scientific">Castanea mollissima</name>
    <name type="common">Chinese chestnut</name>
    <dbReference type="NCBI Taxonomy" id="60419"/>
    <lineage>
        <taxon>Eukaryota</taxon>
        <taxon>Viridiplantae</taxon>
        <taxon>Streptophyta</taxon>
        <taxon>Embryophyta</taxon>
        <taxon>Tracheophyta</taxon>
        <taxon>Spermatophyta</taxon>
        <taxon>Magnoliopsida</taxon>
        <taxon>eudicotyledons</taxon>
        <taxon>Gunneridae</taxon>
        <taxon>Pentapetalae</taxon>
        <taxon>rosids</taxon>
        <taxon>fabids</taxon>
        <taxon>Fagales</taxon>
        <taxon>Fagaceae</taxon>
        <taxon>Castanea</taxon>
    </lineage>
</organism>
<dbReference type="EMBL" id="JRKL02000786">
    <property type="protein sequence ID" value="KAF3968325.1"/>
    <property type="molecule type" value="Genomic_DNA"/>
</dbReference>
<keyword evidence="3" id="KW-1185">Reference proteome</keyword>
<accession>A0A8J4RDJ3</accession>
<comment type="caution">
    <text evidence="2">The sequence shown here is derived from an EMBL/GenBank/DDBJ whole genome shotgun (WGS) entry which is preliminary data.</text>
</comment>
<proteinExistence type="predicted"/>
<evidence type="ECO:0000313" key="3">
    <source>
        <dbReference type="Proteomes" id="UP000737018"/>
    </source>
</evidence>
<protein>
    <submittedName>
        <fullName evidence="2">Uncharacterized protein</fullName>
    </submittedName>
</protein>
<feature type="region of interest" description="Disordered" evidence="1">
    <location>
        <begin position="20"/>
        <end position="65"/>
    </location>
</feature>
<reference evidence="2" key="1">
    <citation type="submission" date="2020-03" db="EMBL/GenBank/DDBJ databases">
        <title>Castanea mollissima Vanexum genome sequencing.</title>
        <authorList>
            <person name="Staton M."/>
        </authorList>
    </citation>
    <scope>NUCLEOTIDE SEQUENCE</scope>
    <source>
        <tissue evidence="2">Leaf</tissue>
    </source>
</reference>
<name>A0A8J4RDJ3_9ROSI</name>
<feature type="compositionally biased region" description="Polar residues" evidence="1">
    <location>
        <begin position="37"/>
        <end position="49"/>
    </location>
</feature>
<evidence type="ECO:0000256" key="1">
    <source>
        <dbReference type="SAM" id="MobiDB-lite"/>
    </source>
</evidence>
<feature type="compositionally biased region" description="Polar residues" evidence="1">
    <location>
        <begin position="56"/>
        <end position="65"/>
    </location>
</feature>
<evidence type="ECO:0000313" key="2">
    <source>
        <dbReference type="EMBL" id="KAF3968325.1"/>
    </source>
</evidence>
<dbReference type="Proteomes" id="UP000737018">
    <property type="component" value="Unassembled WGS sequence"/>
</dbReference>